<sequence>MAALILSVFGAWQWVDSKLNRSDWLTDTPNTPASTWLILGSDERDGSTDYGGVDDISGFRTDTILVLIKPKSGPSSLISIPRDSLMNVDNQYMKINAVAQIAGKKALISNVEQITGQKIDHVAQIKFGGLQNVVNALGGIELCYDEDVQDSYSGLNWKAGCHTADGSTALSFSRMRYADARGDFGRNERQRQVISAIVKTASSSGTLTNPSKVVAVSNAAMSALTVDEKTNPYTLLTMALAFKSATGSNGISGSVYWSDPDYYVDGVGSSVLLDDAKNTELFNQLADGTHKAGAVGNLAEG</sequence>
<evidence type="ECO:0000259" key="2">
    <source>
        <dbReference type="Pfam" id="PF03816"/>
    </source>
</evidence>
<reference evidence="3 4" key="1">
    <citation type="submission" date="2020-05" db="EMBL/GenBank/DDBJ databases">
        <title>Draft Genome Sequence of Bifidobacterium longum subsp. Infantis BI-G201, a Commercialization Strain.</title>
        <authorList>
            <person name="Song J."/>
            <person name="Xu Y."/>
            <person name="Han D."/>
            <person name="Teng Q."/>
            <person name="Jiang D."/>
            <person name="Liu Q."/>
        </authorList>
    </citation>
    <scope>NUCLEOTIDE SEQUENCE [LARGE SCALE GENOMIC DNA]</scope>
    <source>
        <strain evidence="3 4">BI-G201</strain>
    </source>
</reference>
<dbReference type="InterPro" id="IPR004474">
    <property type="entry name" value="LytR_CpsA_psr"/>
</dbReference>
<dbReference type="PANTHER" id="PTHR33392:SF6">
    <property type="entry name" value="POLYISOPRENYL-TEICHOIC ACID--PEPTIDOGLYCAN TEICHOIC ACID TRANSFERASE TAGU"/>
    <property type="match status" value="1"/>
</dbReference>
<dbReference type="RefSeq" id="WP_050496269.1">
    <property type="nucleotide sequence ID" value="NZ_CP054425.1"/>
</dbReference>
<evidence type="ECO:0000313" key="4">
    <source>
        <dbReference type="Proteomes" id="UP000551316"/>
    </source>
</evidence>
<accession>A0A7D4XYY8</accession>
<comment type="similarity">
    <text evidence="1">Belongs to the LytR/CpsA/Psr (LCP) family.</text>
</comment>
<feature type="domain" description="Cell envelope-related transcriptional attenuator" evidence="2">
    <location>
        <begin position="60"/>
        <end position="202"/>
    </location>
</feature>
<organism evidence="3 4">
    <name type="scientific">Bifidobacterium longum subsp. infantis</name>
    <dbReference type="NCBI Taxonomy" id="1682"/>
    <lineage>
        <taxon>Bacteria</taxon>
        <taxon>Bacillati</taxon>
        <taxon>Actinomycetota</taxon>
        <taxon>Actinomycetes</taxon>
        <taxon>Bifidobacteriales</taxon>
        <taxon>Bifidobacteriaceae</taxon>
        <taxon>Bifidobacterium</taxon>
    </lineage>
</organism>
<proteinExistence type="inferred from homology"/>
<dbReference type="Proteomes" id="UP000551316">
    <property type="component" value="Unassembled WGS sequence"/>
</dbReference>
<dbReference type="EMBL" id="JABNND010000013">
    <property type="protein sequence ID" value="NQX51109.1"/>
    <property type="molecule type" value="Genomic_DNA"/>
</dbReference>
<evidence type="ECO:0000256" key="1">
    <source>
        <dbReference type="ARBA" id="ARBA00006068"/>
    </source>
</evidence>
<dbReference type="PANTHER" id="PTHR33392">
    <property type="entry name" value="POLYISOPRENYL-TEICHOIC ACID--PEPTIDOGLYCAN TEICHOIC ACID TRANSFERASE TAGU"/>
    <property type="match status" value="1"/>
</dbReference>
<dbReference type="AlphaFoldDB" id="A0A7D4XYY8"/>
<gene>
    <name evidence="3" type="ORF">HNS28_06510</name>
</gene>
<dbReference type="InterPro" id="IPR050922">
    <property type="entry name" value="LytR/CpsA/Psr_CW_biosynth"/>
</dbReference>
<comment type="caution">
    <text evidence="3">The sequence shown here is derived from an EMBL/GenBank/DDBJ whole genome shotgun (WGS) entry which is preliminary data.</text>
</comment>
<protein>
    <submittedName>
        <fullName evidence="3">LCP family protein</fullName>
    </submittedName>
</protein>
<dbReference type="NCBIfam" id="TIGR00350">
    <property type="entry name" value="lytR_cpsA_psr"/>
    <property type="match status" value="1"/>
</dbReference>
<name>A0A7D4XYY8_BIFLI</name>
<dbReference type="Pfam" id="PF03816">
    <property type="entry name" value="LytR_cpsA_psr"/>
    <property type="match status" value="1"/>
</dbReference>
<dbReference type="Gene3D" id="3.40.630.190">
    <property type="entry name" value="LCP protein"/>
    <property type="match status" value="1"/>
</dbReference>
<evidence type="ECO:0000313" key="3">
    <source>
        <dbReference type="EMBL" id="NQX51109.1"/>
    </source>
</evidence>